<comment type="caution">
    <text evidence="2">The sequence shown here is derived from an EMBL/GenBank/DDBJ whole genome shotgun (WGS) entry which is preliminary data.</text>
</comment>
<reference evidence="2 3" key="1">
    <citation type="submission" date="2022-06" db="EMBL/GenBank/DDBJ databases">
        <title>Isolation of gut microbiota from human fecal samples.</title>
        <authorList>
            <person name="Pamer E.G."/>
            <person name="Barat B."/>
            <person name="Waligurski E."/>
            <person name="Medina S."/>
            <person name="Paddock L."/>
            <person name="Mostad J."/>
        </authorList>
    </citation>
    <scope>NUCLEOTIDE SEQUENCE [LARGE SCALE GENOMIC DNA]</scope>
    <source>
        <strain evidence="2 3">DFI.9.90</strain>
    </source>
</reference>
<dbReference type="EMBL" id="JANFYT010000214">
    <property type="protein sequence ID" value="MCQ4815846.1"/>
    <property type="molecule type" value="Genomic_DNA"/>
</dbReference>
<dbReference type="InterPro" id="IPR036690">
    <property type="entry name" value="Fdx_antiC-bd_sf"/>
</dbReference>
<feature type="non-terminal residue" evidence="2">
    <location>
        <position position="72"/>
    </location>
</feature>
<evidence type="ECO:0000313" key="3">
    <source>
        <dbReference type="Proteomes" id="UP001205919"/>
    </source>
</evidence>
<proteinExistence type="predicted"/>
<dbReference type="PROSITE" id="PS51447">
    <property type="entry name" value="FDX_ACB"/>
    <property type="match status" value="1"/>
</dbReference>
<gene>
    <name evidence="2" type="ORF">NE630_15575</name>
</gene>
<dbReference type="AlphaFoldDB" id="A0AAW5K5A2"/>
<feature type="domain" description="FDX-ACB" evidence="1">
    <location>
        <begin position="1"/>
        <end position="72"/>
    </location>
</feature>
<sequence length="72" mass="8029">VWNDIYDAVMGKKKASALLKDASFVDEYRGKQIPQGKKSVTIRLTIGSDEKTLTSQEIESVAEQVMKKLGKK</sequence>
<accession>A0AAW5K5A2</accession>
<keyword evidence="3" id="KW-1185">Reference proteome</keyword>
<evidence type="ECO:0000313" key="2">
    <source>
        <dbReference type="EMBL" id="MCQ4815846.1"/>
    </source>
</evidence>
<dbReference type="SUPFAM" id="SSF54991">
    <property type="entry name" value="Anticodon-binding domain of PheRS"/>
    <property type="match status" value="1"/>
</dbReference>
<dbReference type="RefSeq" id="WP_256182546.1">
    <property type="nucleotide sequence ID" value="NZ_JANFYT010000214.1"/>
</dbReference>
<organism evidence="2 3">
    <name type="scientific">Cloacibacillus evryensis</name>
    <dbReference type="NCBI Taxonomy" id="508460"/>
    <lineage>
        <taxon>Bacteria</taxon>
        <taxon>Thermotogati</taxon>
        <taxon>Synergistota</taxon>
        <taxon>Synergistia</taxon>
        <taxon>Synergistales</taxon>
        <taxon>Synergistaceae</taxon>
        <taxon>Cloacibacillus</taxon>
    </lineage>
</organism>
<dbReference type="Proteomes" id="UP001205919">
    <property type="component" value="Unassembled WGS sequence"/>
</dbReference>
<dbReference type="Pfam" id="PF03147">
    <property type="entry name" value="FDX-ACB"/>
    <property type="match status" value="1"/>
</dbReference>
<dbReference type="Gene3D" id="3.30.70.380">
    <property type="entry name" value="Ferrodoxin-fold anticodon-binding domain"/>
    <property type="match status" value="1"/>
</dbReference>
<name>A0AAW5K5A2_9BACT</name>
<dbReference type="InterPro" id="IPR005121">
    <property type="entry name" value="Fdx_antiC-bd"/>
</dbReference>
<dbReference type="SMART" id="SM00896">
    <property type="entry name" value="FDX-ACB"/>
    <property type="match status" value="1"/>
</dbReference>
<evidence type="ECO:0000259" key="1">
    <source>
        <dbReference type="PROSITE" id="PS51447"/>
    </source>
</evidence>
<protein>
    <recommendedName>
        <fullName evidence="1">FDX-ACB domain-containing protein</fullName>
    </recommendedName>
</protein>
<feature type="non-terminal residue" evidence="2">
    <location>
        <position position="1"/>
    </location>
</feature>